<feature type="compositionally biased region" description="Polar residues" evidence="1">
    <location>
        <begin position="267"/>
        <end position="284"/>
    </location>
</feature>
<feature type="compositionally biased region" description="Acidic residues" evidence="1">
    <location>
        <begin position="133"/>
        <end position="144"/>
    </location>
</feature>
<feature type="compositionally biased region" description="Basic and acidic residues" evidence="1">
    <location>
        <begin position="95"/>
        <end position="111"/>
    </location>
</feature>
<dbReference type="AlphaFoldDB" id="A0ABD1SNH9"/>
<dbReference type="Proteomes" id="UP001604277">
    <property type="component" value="Unassembled WGS sequence"/>
</dbReference>
<organism evidence="2 3">
    <name type="scientific">Forsythia ovata</name>
    <dbReference type="NCBI Taxonomy" id="205694"/>
    <lineage>
        <taxon>Eukaryota</taxon>
        <taxon>Viridiplantae</taxon>
        <taxon>Streptophyta</taxon>
        <taxon>Embryophyta</taxon>
        <taxon>Tracheophyta</taxon>
        <taxon>Spermatophyta</taxon>
        <taxon>Magnoliopsida</taxon>
        <taxon>eudicotyledons</taxon>
        <taxon>Gunneridae</taxon>
        <taxon>Pentapetalae</taxon>
        <taxon>asterids</taxon>
        <taxon>lamiids</taxon>
        <taxon>Lamiales</taxon>
        <taxon>Oleaceae</taxon>
        <taxon>Forsythieae</taxon>
        <taxon>Forsythia</taxon>
    </lineage>
</organism>
<proteinExistence type="predicted"/>
<protein>
    <submittedName>
        <fullName evidence="2">Proteoglycan 4-like</fullName>
    </submittedName>
</protein>
<feature type="compositionally biased region" description="Polar residues" evidence="1">
    <location>
        <begin position="206"/>
        <end position="217"/>
    </location>
</feature>
<feature type="compositionally biased region" description="Basic and acidic residues" evidence="1">
    <location>
        <begin position="149"/>
        <end position="166"/>
    </location>
</feature>
<name>A0ABD1SNH9_9LAMI</name>
<sequence length="469" mass="52415">MANWFRNPNAQVKKHSIINHSSTESYTSQTESVIGFRHIITDDHHRPSSLPQINLLKDHVDVVDDRSHFPLPRINLFKDHVGVVDDRSHFPRRMAYDSPKKEEEFSPKELLKGAPWNSAPYKKTNPFSRDDDDHSTDDWVDDTCTDGACLRDKKGPTKDDDYDRHGRYGGSNLPKLVRGKPEHDTDYGPEGSGKKHSIAPPAGNGRHQQYTAPVSSSPKKDTYYKTANNKPLGPSSPRSNPETDTESPKAGRNHLFEPTAGRHPQYTAPSSSPMKDTYYKTANNRPVLGPSSPRSKPETDTQSPKAGRNHLFEPTAGRHPQYTAPLSTSPKEDTYYDTAKNGPTVHFPLRRKPEFDTAGNASDSPKASRNPSFVPPATFPGKDSYYDKAFNSKPAHDNGKPKYAQQPQFSAPVMTTQPRKDGHQQTIDSREAAKLYGGKAVNKPTPEQEYIETIDCKEAARKYKGIFVP</sequence>
<comment type="caution">
    <text evidence="2">The sequence shown here is derived from an EMBL/GenBank/DDBJ whole genome shotgun (WGS) entry which is preliminary data.</text>
</comment>
<reference evidence="3" key="1">
    <citation type="submission" date="2024-07" db="EMBL/GenBank/DDBJ databases">
        <title>Two chromosome-level genome assemblies of Korean endemic species Abeliophyllum distichum and Forsythia ovata (Oleaceae).</title>
        <authorList>
            <person name="Jang H."/>
        </authorList>
    </citation>
    <scope>NUCLEOTIDE SEQUENCE [LARGE SCALE GENOMIC DNA]</scope>
</reference>
<feature type="compositionally biased region" description="Polar residues" evidence="1">
    <location>
        <begin position="359"/>
        <end position="371"/>
    </location>
</feature>
<dbReference type="EMBL" id="JBFOLJ010000010">
    <property type="protein sequence ID" value="KAL2502266.1"/>
    <property type="molecule type" value="Genomic_DNA"/>
</dbReference>
<accession>A0ABD1SNH9</accession>
<evidence type="ECO:0000256" key="1">
    <source>
        <dbReference type="SAM" id="MobiDB-lite"/>
    </source>
</evidence>
<keyword evidence="3" id="KW-1185">Reference proteome</keyword>
<evidence type="ECO:0000313" key="3">
    <source>
        <dbReference type="Proteomes" id="UP001604277"/>
    </source>
</evidence>
<evidence type="ECO:0000313" key="2">
    <source>
        <dbReference type="EMBL" id="KAL2502266.1"/>
    </source>
</evidence>
<gene>
    <name evidence="2" type="ORF">Fot_36114</name>
</gene>
<feature type="region of interest" description="Disordered" evidence="1">
    <location>
        <begin position="95"/>
        <end position="405"/>
    </location>
</feature>